<evidence type="ECO:0000256" key="8">
    <source>
        <dbReference type="SAM" id="Coils"/>
    </source>
</evidence>
<sequence length="837" mass="90037">MTSVLPARTIEHERRRLAALHEYRLLDAPADDELEAAVRVAALVAGVPTATLNLIDEQRQCQLTTVGFEGGDSARSDSMCAIRFQAGEFVHVRDASVDPTYGSNPWVTGVLADVRFYASAPLVTPQGYALGTLCVFDTEPRDLSDEQVDRLKDLAAMVVALFERRRQARLNAALAEEAERRELQLEAERQRLADERTFLQTLLDSLDTGVVACGSDGRLLLFNQAARQVHGAGEVPLARAYAGEVVLGEHLVVRNPEGQVRRFLANGRPIDTADGRRLGAVVAMHDITDTHRAEQRRRTRHAVAHALADATSALAAASAAVAAAAAELGWACAEYWQVDDDARHITRASSWTTPGRDLSGFTGAEPLSFAEGVGLAGAVWQEGGPVWSSPIPAGAAGGGRQEAAVEAGLCTAIGLPVRSGDRVVGVLAFFTDTEMPPDIDVLSLLDSIATHVSRYVERRRAEDLTLALAAARRDFDRVVEQVNDYLWTVEIRPDGTVHSVYASPNGTGVFGAELPTDADMGAALAVRIHPDDLGTFAAFHATVAAGEPADIEVRVRGDDGVTRWVWTRATARRDGDRLLVDGICTNVTDRRELAEQREQLLEEEQRHVRRLKELDRMKDEFVAVVVHELRNPIGVIAGYTELLREDADLADRRELSVIARTSSHLQTLVDDLLDLASLDAGHMTIDARPLVPAKLLRDATAAHQPAADAQRLTLTTGISCTRVLLGDARRLRQVVDNLLSNAIKYTPAGGTVTVTAVDSPGGITVTVTDSGIGIPAEQYPQLFTRFFRADTATSRGIKGTGLGLTIAKAIVEAHHGTITAGPAPGGGTSFTLDLPTD</sequence>
<evidence type="ECO:0000256" key="4">
    <source>
        <dbReference type="ARBA" id="ARBA00022553"/>
    </source>
</evidence>
<dbReference type="Pfam" id="PF13185">
    <property type="entry name" value="GAF_2"/>
    <property type="match status" value="1"/>
</dbReference>
<dbReference type="PANTHER" id="PTHR43711">
    <property type="entry name" value="TWO-COMPONENT HISTIDINE KINASE"/>
    <property type="match status" value="1"/>
</dbReference>
<gene>
    <name evidence="11" type="ORF">Vau01_042510</name>
</gene>
<dbReference type="Gene3D" id="1.10.287.130">
    <property type="match status" value="1"/>
</dbReference>
<dbReference type="Pfam" id="PF01590">
    <property type="entry name" value="GAF"/>
    <property type="match status" value="1"/>
</dbReference>
<accession>A0A8J3Z868</accession>
<dbReference type="PRINTS" id="PR00344">
    <property type="entry name" value="BCTRLSENSOR"/>
</dbReference>
<organism evidence="11 12">
    <name type="scientific">Virgisporangium aurantiacum</name>
    <dbReference type="NCBI Taxonomy" id="175570"/>
    <lineage>
        <taxon>Bacteria</taxon>
        <taxon>Bacillati</taxon>
        <taxon>Actinomycetota</taxon>
        <taxon>Actinomycetes</taxon>
        <taxon>Micromonosporales</taxon>
        <taxon>Micromonosporaceae</taxon>
        <taxon>Virgisporangium</taxon>
    </lineage>
</organism>
<dbReference type="InterPro" id="IPR036890">
    <property type="entry name" value="HATPase_C_sf"/>
</dbReference>
<dbReference type="Pfam" id="PF02518">
    <property type="entry name" value="HATPase_c"/>
    <property type="match status" value="1"/>
</dbReference>
<protein>
    <recommendedName>
        <fullName evidence="3">histidine kinase</fullName>
        <ecNumber evidence="3">2.7.13.3</ecNumber>
    </recommendedName>
</protein>
<dbReference type="Gene3D" id="3.30.450.20">
    <property type="entry name" value="PAS domain"/>
    <property type="match status" value="2"/>
</dbReference>
<dbReference type="CDD" id="cd00130">
    <property type="entry name" value="PAS"/>
    <property type="match status" value="1"/>
</dbReference>
<dbReference type="SMART" id="SM00388">
    <property type="entry name" value="HisKA"/>
    <property type="match status" value="1"/>
</dbReference>
<dbReference type="EC" id="2.7.13.3" evidence="3"/>
<proteinExistence type="predicted"/>
<evidence type="ECO:0000259" key="9">
    <source>
        <dbReference type="PROSITE" id="PS50109"/>
    </source>
</evidence>
<dbReference type="SUPFAM" id="SSF55781">
    <property type="entry name" value="GAF domain-like"/>
    <property type="match status" value="2"/>
</dbReference>
<dbReference type="InterPro" id="IPR050736">
    <property type="entry name" value="Sensor_HK_Regulatory"/>
</dbReference>
<dbReference type="InterPro" id="IPR029016">
    <property type="entry name" value="GAF-like_dom_sf"/>
</dbReference>
<feature type="domain" description="PAC" evidence="10">
    <location>
        <begin position="549"/>
        <end position="599"/>
    </location>
</feature>
<dbReference type="InterPro" id="IPR000014">
    <property type="entry name" value="PAS"/>
</dbReference>
<dbReference type="PROSITE" id="PS50113">
    <property type="entry name" value="PAC"/>
    <property type="match status" value="2"/>
</dbReference>
<dbReference type="InterPro" id="IPR013655">
    <property type="entry name" value="PAS_fold_3"/>
</dbReference>
<evidence type="ECO:0000256" key="3">
    <source>
        <dbReference type="ARBA" id="ARBA00012438"/>
    </source>
</evidence>
<dbReference type="SMART" id="SM00387">
    <property type="entry name" value="HATPase_c"/>
    <property type="match status" value="1"/>
</dbReference>
<feature type="coiled-coil region" evidence="8">
    <location>
        <begin position="584"/>
        <end position="617"/>
    </location>
</feature>
<dbReference type="InterPro" id="IPR003661">
    <property type="entry name" value="HisK_dim/P_dom"/>
</dbReference>
<dbReference type="AlphaFoldDB" id="A0A8J3Z868"/>
<dbReference type="InterPro" id="IPR003018">
    <property type="entry name" value="GAF"/>
</dbReference>
<dbReference type="Gene3D" id="3.30.565.10">
    <property type="entry name" value="Histidine kinase-like ATPase, C-terminal domain"/>
    <property type="match status" value="1"/>
</dbReference>
<evidence type="ECO:0000259" key="10">
    <source>
        <dbReference type="PROSITE" id="PS50113"/>
    </source>
</evidence>
<evidence type="ECO:0000256" key="1">
    <source>
        <dbReference type="ARBA" id="ARBA00000085"/>
    </source>
</evidence>
<dbReference type="InterPro" id="IPR000700">
    <property type="entry name" value="PAS-assoc_C"/>
</dbReference>
<comment type="catalytic activity">
    <reaction evidence="1">
        <text>ATP + protein L-histidine = ADP + protein N-phospho-L-histidine.</text>
        <dbReference type="EC" id="2.7.13.3"/>
    </reaction>
</comment>
<dbReference type="FunFam" id="3.30.565.10:FF:000006">
    <property type="entry name" value="Sensor histidine kinase WalK"/>
    <property type="match status" value="1"/>
</dbReference>
<dbReference type="InterPro" id="IPR003594">
    <property type="entry name" value="HATPase_dom"/>
</dbReference>
<dbReference type="SMART" id="SM00086">
    <property type="entry name" value="PAC"/>
    <property type="match status" value="2"/>
</dbReference>
<evidence type="ECO:0000313" key="11">
    <source>
        <dbReference type="EMBL" id="GIJ56735.1"/>
    </source>
</evidence>
<dbReference type="PROSITE" id="PS50109">
    <property type="entry name" value="HIS_KIN"/>
    <property type="match status" value="1"/>
</dbReference>
<dbReference type="CDD" id="cd00075">
    <property type="entry name" value="HATPase"/>
    <property type="match status" value="1"/>
</dbReference>
<keyword evidence="5" id="KW-0808">Transferase</keyword>
<name>A0A8J3Z868_9ACTN</name>
<dbReference type="SUPFAM" id="SSF55785">
    <property type="entry name" value="PYP-like sensor domain (PAS domain)"/>
    <property type="match status" value="2"/>
</dbReference>
<dbReference type="InterPro" id="IPR004358">
    <property type="entry name" value="Sig_transdc_His_kin-like_C"/>
</dbReference>
<keyword evidence="8" id="KW-0175">Coiled coil</keyword>
<reference evidence="11" key="1">
    <citation type="submission" date="2021-01" db="EMBL/GenBank/DDBJ databases">
        <title>Whole genome shotgun sequence of Virgisporangium aurantiacum NBRC 16421.</title>
        <authorList>
            <person name="Komaki H."/>
            <person name="Tamura T."/>
        </authorList>
    </citation>
    <scope>NUCLEOTIDE SEQUENCE</scope>
    <source>
        <strain evidence="11">NBRC 16421</strain>
    </source>
</reference>
<keyword evidence="4" id="KW-0597">Phosphoprotein</keyword>
<keyword evidence="7" id="KW-0902">Two-component regulatory system</keyword>
<evidence type="ECO:0000256" key="2">
    <source>
        <dbReference type="ARBA" id="ARBA00004236"/>
    </source>
</evidence>
<dbReference type="SUPFAM" id="SSF55874">
    <property type="entry name" value="ATPase domain of HSP90 chaperone/DNA topoisomerase II/histidine kinase"/>
    <property type="match status" value="1"/>
</dbReference>
<dbReference type="Gene3D" id="3.30.450.40">
    <property type="match status" value="2"/>
</dbReference>
<evidence type="ECO:0000256" key="6">
    <source>
        <dbReference type="ARBA" id="ARBA00022777"/>
    </source>
</evidence>
<dbReference type="InterPro" id="IPR035965">
    <property type="entry name" value="PAS-like_dom_sf"/>
</dbReference>
<dbReference type="RefSeq" id="WP_203995519.1">
    <property type="nucleotide sequence ID" value="NZ_BOPG01000025.1"/>
</dbReference>
<evidence type="ECO:0000256" key="5">
    <source>
        <dbReference type="ARBA" id="ARBA00022679"/>
    </source>
</evidence>
<dbReference type="CDD" id="cd00082">
    <property type="entry name" value="HisKA"/>
    <property type="match status" value="1"/>
</dbReference>
<dbReference type="GO" id="GO:0005886">
    <property type="term" value="C:plasma membrane"/>
    <property type="evidence" value="ECO:0007669"/>
    <property type="project" value="UniProtKB-SubCell"/>
</dbReference>
<dbReference type="SMART" id="SM00065">
    <property type="entry name" value="GAF"/>
    <property type="match status" value="2"/>
</dbReference>
<dbReference type="InterPro" id="IPR005467">
    <property type="entry name" value="His_kinase_dom"/>
</dbReference>
<evidence type="ECO:0000256" key="7">
    <source>
        <dbReference type="ARBA" id="ARBA00023012"/>
    </source>
</evidence>
<keyword evidence="6" id="KW-0418">Kinase</keyword>
<dbReference type="Pfam" id="PF00512">
    <property type="entry name" value="HisKA"/>
    <property type="match status" value="1"/>
</dbReference>
<comment type="caution">
    <text evidence="11">The sequence shown here is derived from an EMBL/GenBank/DDBJ whole genome shotgun (WGS) entry which is preliminary data.</text>
</comment>
<feature type="domain" description="Histidine kinase" evidence="9">
    <location>
        <begin position="624"/>
        <end position="837"/>
    </location>
</feature>
<dbReference type="GO" id="GO:0000155">
    <property type="term" value="F:phosphorelay sensor kinase activity"/>
    <property type="evidence" value="ECO:0007669"/>
    <property type="project" value="InterPro"/>
</dbReference>
<comment type="subcellular location">
    <subcellularLocation>
        <location evidence="2">Cell membrane</location>
    </subcellularLocation>
</comment>
<feature type="domain" description="PAC" evidence="10">
    <location>
        <begin position="246"/>
        <end position="299"/>
    </location>
</feature>
<dbReference type="EMBL" id="BOPG01000025">
    <property type="protein sequence ID" value="GIJ56735.1"/>
    <property type="molecule type" value="Genomic_DNA"/>
</dbReference>
<dbReference type="PANTHER" id="PTHR43711:SF1">
    <property type="entry name" value="HISTIDINE KINASE 1"/>
    <property type="match status" value="1"/>
</dbReference>
<dbReference type="Proteomes" id="UP000612585">
    <property type="component" value="Unassembled WGS sequence"/>
</dbReference>
<dbReference type="SUPFAM" id="SSF47384">
    <property type="entry name" value="Homodimeric domain of signal transducing histidine kinase"/>
    <property type="match status" value="1"/>
</dbReference>
<dbReference type="Pfam" id="PF08447">
    <property type="entry name" value="PAS_3"/>
    <property type="match status" value="1"/>
</dbReference>
<dbReference type="InterPro" id="IPR036097">
    <property type="entry name" value="HisK_dim/P_sf"/>
</dbReference>
<keyword evidence="12" id="KW-1185">Reference proteome</keyword>
<dbReference type="InterPro" id="IPR001610">
    <property type="entry name" value="PAC"/>
</dbReference>
<evidence type="ECO:0000313" key="12">
    <source>
        <dbReference type="Proteomes" id="UP000612585"/>
    </source>
</evidence>